<dbReference type="GO" id="GO:0000922">
    <property type="term" value="C:spindle pole"/>
    <property type="evidence" value="ECO:0007669"/>
    <property type="project" value="TreeGrafter"/>
</dbReference>
<feature type="compositionally biased region" description="Basic residues" evidence="5">
    <location>
        <begin position="688"/>
        <end position="703"/>
    </location>
</feature>
<dbReference type="EMBL" id="FN649726">
    <property type="protein sequence ID" value="CBN76798.1"/>
    <property type="molecule type" value="Genomic_DNA"/>
</dbReference>
<dbReference type="CDD" id="cd09487">
    <property type="entry name" value="SAM_superfamily"/>
    <property type="match status" value="1"/>
</dbReference>
<feature type="region of interest" description="Disordered" evidence="5">
    <location>
        <begin position="837"/>
        <end position="864"/>
    </location>
</feature>
<keyword evidence="4" id="KW-0112">Calmodulin-binding</keyword>
<dbReference type="PROSITE" id="PS50096">
    <property type="entry name" value="IQ"/>
    <property type="match status" value="16"/>
</dbReference>
<reference evidence="8 9" key="1">
    <citation type="journal article" date="2010" name="Nature">
        <title>The Ectocarpus genome and the independent evolution of multicellularity in brown algae.</title>
        <authorList>
            <person name="Cock J.M."/>
            <person name="Sterck L."/>
            <person name="Rouze P."/>
            <person name="Scornet D."/>
            <person name="Allen A.E."/>
            <person name="Amoutzias G."/>
            <person name="Anthouard V."/>
            <person name="Artiguenave F."/>
            <person name="Aury J.M."/>
            <person name="Badger J.H."/>
            <person name="Beszteri B."/>
            <person name="Billiau K."/>
            <person name="Bonnet E."/>
            <person name="Bothwell J.H."/>
            <person name="Bowler C."/>
            <person name="Boyen C."/>
            <person name="Brownlee C."/>
            <person name="Carrano C.J."/>
            <person name="Charrier B."/>
            <person name="Cho G.Y."/>
            <person name="Coelho S.M."/>
            <person name="Collen J."/>
            <person name="Corre E."/>
            <person name="Da Silva C."/>
            <person name="Delage L."/>
            <person name="Delaroque N."/>
            <person name="Dittami S.M."/>
            <person name="Doulbeau S."/>
            <person name="Elias M."/>
            <person name="Farnham G."/>
            <person name="Gachon C.M."/>
            <person name="Gschloessl B."/>
            <person name="Heesch S."/>
            <person name="Jabbari K."/>
            <person name="Jubin C."/>
            <person name="Kawai H."/>
            <person name="Kimura K."/>
            <person name="Kloareg B."/>
            <person name="Kupper F.C."/>
            <person name="Lang D."/>
            <person name="Le Bail A."/>
            <person name="Leblanc C."/>
            <person name="Lerouge P."/>
            <person name="Lohr M."/>
            <person name="Lopez P.J."/>
            <person name="Martens C."/>
            <person name="Maumus F."/>
            <person name="Michel G."/>
            <person name="Miranda-Saavedra D."/>
            <person name="Morales J."/>
            <person name="Moreau H."/>
            <person name="Motomura T."/>
            <person name="Nagasato C."/>
            <person name="Napoli C.A."/>
            <person name="Nelson D.R."/>
            <person name="Nyvall-Collen P."/>
            <person name="Peters A.F."/>
            <person name="Pommier C."/>
            <person name="Potin P."/>
            <person name="Poulain J."/>
            <person name="Quesneville H."/>
            <person name="Read B."/>
            <person name="Rensing S.A."/>
            <person name="Ritter A."/>
            <person name="Rousvoal S."/>
            <person name="Samanta M."/>
            <person name="Samson G."/>
            <person name="Schroeder D.C."/>
            <person name="Segurens B."/>
            <person name="Strittmatter M."/>
            <person name="Tonon T."/>
            <person name="Tregear J.W."/>
            <person name="Valentin K."/>
            <person name="von Dassow P."/>
            <person name="Yamagishi T."/>
            <person name="Van de Peer Y."/>
            <person name="Wincker P."/>
        </authorList>
    </citation>
    <scope>NUCLEOTIDE SEQUENCE [LARGE SCALE GENOMIC DNA]</scope>
    <source>
        <strain evidence="9">Ec32 / CCAP1310/4</strain>
    </source>
</reference>
<dbReference type="PANTHER" id="PTHR22706">
    <property type="entry name" value="ASSEMBLY FACTOR FOR SPINDLE MICROTUBULES"/>
    <property type="match status" value="1"/>
</dbReference>
<dbReference type="InterPro" id="IPR001660">
    <property type="entry name" value="SAM"/>
</dbReference>
<dbReference type="GO" id="GO:0000278">
    <property type="term" value="P:mitotic cell cycle"/>
    <property type="evidence" value="ECO:0007669"/>
    <property type="project" value="TreeGrafter"/>
</dbReference>
<feature type="compositionally biased region" description="Polar residues" evidence="5">
    <location>
        <begin position="235"/>
        <end position="249"/>
    </location>
</feature>
<dbReference type="PROSITE" id="PS50105">
    <property type="entry name" value="SAM_DOMAIN"/>
    <property type="match status" value="1"/>
</dbReference>
<feature type="compositionally biased region" description="Basic residues" evidence="5">
    <location>
        <begin position="760"/>
        <end position="780"/>
    </location>
</feature>
<dbReference type="Gene3D" id="2.20.70.10">
    <property type="match status" value="1"/>
</dbReference>
<dbReference type="GO" id="GO:0005737">
    <property type="term" value="C:cytoplasm"/>
    <property type="evidence" value="ECO:0007669"/>
    <property type="project" value="UniProtKB-SubCell"/>
</dbReference>
<feature type="region of interest" description="Disordered" evidence="5">
    <location>
        <begin position="1959"/>
        <end position="2013"/>
    </location>
</feature>
<organism evidence="8 9">
    <name type="scientific">Ectocarpus siliculosus</name>
    <name type="common">Brown alga</name>
    <name type="synonym">Conferva siliculosa</name>
    <dbReference type="NCBI Taxonomy" id="2880"/>
    <lineage>
        <taxon>Eukaryota</taxon>
        <taxon>Sar</taxon>
        <taxon>Stramenopiles</taxon>
        <taxon>Ochrophyta</taxon>
        <taxon>PX clade</taxon>
        <taxon>Phaeophyceae</taxon>
        <taxon>Ectocarpales</taxon>
        <taxon>Ectocarpaceae</taxon>
        <taxon>Ectocarpus</taxon>
    </lineage>
</organism>
<evidence type="ECO:0000256" key="1">
    <source>
        <dbReference type="ARBA" id="ARBA00004496"/>
    </source>
</evidence>
<dbReference type="SUPFAM" id="SSF47769">
    <property type="entry name" value="SAM/Pointed domain"/>
    <property type="match status" value="1"/>
</dbReference>
<protein>
    <recommendedName>
        <fullName evidence="10">SAM domain-containing protein</fullName>
    </recommendedName>
</protein>
<sequence length="2412" mass="267341">MVVASRARSSSRPLNASAWLPPRVTRLERETHDLLTACRKAGRCKGDAARGYSATSHSGRMADGTPPPRSGERQRNVEQSEAYELFWSDEKIEDLGRGAVVRLIGNLGMGRYAHRFRAFAVTGSDLASCTEEDLVQIGVSFRPHRLRLLKEIARRKGTRDSTSSRGREKRRRSTVVDASVTDGVIRTNSTSQQEHDRRPEKAIPALELQKPMEAVSTSHTKGKTNALHDVPPTAPTNEVVDSSSTSTACTPYEDAVPSTVGSAPIGPDCTTTPRVAGNNTRPSTANMGDGEREVSPSALVEMSEPLQLNGRDDSAGVDGDGHPSARGEIVSRPHQVEDSDMPPGGGSLVDFVRFPDASAAARGGNTPGLKGTLQMSGVRAGGMKLAIGNNDPFLQVKACDQLRRTNVVMGTGAEASWDDAVLSFSVTDQALTSDGVLIELCCGNVGSQDLVASGTIPGDVTMRLICRLRSKSVGRGRACADNNVAGDSASANGGSSLAVEVRLFAEPGGKDAGVCTLNLNFRQDEGEEVANGVEDAQLPGYAMQDEAQRKLETTEEEQIPLAIAAPGVAVTADQTRAGAPTDGAERRQSSLVLLQETARHIEAIEEVCQLVRQQHELADGAGQPEGGDDTPVLASQTQSEPPASTIGQRESEVDSSNRQETQAAEEAPRPQDEDILTEEEAAVILQSHTRRRAAKKASKRRVKERTAAKRVQAFARQRMQGISGIREAKAEVRRRKAQKQLRAKREKEKDDAALQIQSFARRRKRSHEQRLAGSRKRSRAAVKLQSMARSRSAQSHVRRKRARLRLLKTVARVAVKEVLKQGLELCVAIVMEEKGRSAPNVRGQGLTNAEEGETGDGSWSASREPSAEAMIASALILNAYDQQHTKSDGIRDASHSPLSGETELEGGTNPEAIAAVSRRASDGNHTHDEISASGLQEIEAESLRKAEMLAAAEEQRAAARRIQRLCRKRIVRRRNNPSSHASPAVVASGCTSRITQELTASRKYEEAATRIQQAFRGWCLARQARTLIERKTQAAIAIQLVLEIEAEAGEIARGKAAVRIQRAVRMRQARDLVGALKQQRDAESQLKLREEEQRQAVQSIQCMARRNQARRRVSALRQEREIEHQRAQELAFERQREAEQEAAVSIQRAARGHHAVKHVNALRQQRDTEIQRHQEARMAMQAEMREQAASCIQRVIRCRQALARVSVLKQQRDAESQLKLREEEQRQAVQSIQCMARRNQARRRVSALRQEREIEHQRAQELAFERQREAEQEAAVSIQRAARGHHAVKHVNALRQQRDIEIQHDQEARMAMQAEMREQAASCIQRMARCRQALARVSVLKQQRDAESQLKLREEEQRQAVQSIQCMARRNQARRRVSALRQEREIEHQRAQELAFERQREAEQEAAVSIQRAARGHHAVKHVNALRQQRDTEIQRHQEARMAMQAEMREQAASCIQRVIRCRQALARVSVLKQQRDAESQLKLREEEQRQAVQSIQCMARRNQARRRVSALRQEREIEHQRAQELAFERQREAEQEAAVSIQRAARGHHAVKHVNALRQQRDTEIQHDQEARVAMQAEMREQSASCIQRVIRCRQALARVSVLKQQRDAESQLKLREEEQRQAVQSIQCMARRNQARRRVSALRQEREIEHQRAQELAFERQREAEQEAAVSIQRAARGHHAVKHVNALRQQRDTEIQHDQEARMAMQAEMREQSASCIQRVIRCRQALARVSVLKQQRDAESQLKLREEEQRQAVQSIQCMARRNQARRRVSALRQEREIEHQRAQELAFERQREAEQEAAVSIQRAARGHHAVKHVNALRQQRDIEIQHDQEARMAMQAEMREQAASCIQRVIRCRQAVSRVSVLKQQREVERQRELYEADMEREAEARRNAAECIQRAVRFRQAIIKKSALRRQRNADIKRQLEQESEPVSLKFAKMMAAARRASGVGLGIASTPLPPELQPVPGMTPSPELSERNIPPIDSDDGYSVQSREETSIEGQRDGVEEAKHDTQEVIGALSAARHVLGGSEPPASAVGNEQRGMSRKLSSSSEGRESSTATGSGTEKSQHDGVIDTQEGPGEVSLHDEDVASSGIDKLHHGEDKENNTTVQVLSSGDNPAVSSSGDDDNEMQPSEDVRLHTPLVPARGDPAASTTTVPDRPPTTNGDQTQNVADNAFSAVPGPEATDGRTAEIGTAETSPPRSSREEGTVEQQGADPSAAHHKEHGDAVAEHPSTGEDIAEGWERHLDEETGAAYYFHPETGVTSWDLPSTTVGDAGEEGHTAQNGRETLVLYDNDGEGGTSRAGSAAVDVTVETAGTGEGQLLQDGPTGDDYRSEEGVGESGKDADMAEAVAATTDPSVNEEGLQAYDHEAGGAAEEGDEWQEVVDPDSGSSYFYNPSTRQSTRENAAWR</sequence>
<dbReference type="SMART" id="SM00456">
    <property type="entry name" value="WW"/>
    <property type="match status" value="2"/>
</dbReference>
<dbReference type="GO" id="GO:0051295">
    <property type="term" value="P:establishment of meiotic spindle localization"/>
    <property type="evidence" value="ECO:0007669"/>
    <property type="project" value="TreeGrafter"/>
</dbReference>
<feature type="compositionally biased region" description="Basic and acidic residues" evidence="5">
    <location>
        <begin position="1994"/>
        <end position="2013"/>
    </location>
</feature>
<dbReference type="InterPro" id="IPR036020">
    <property type="entry name" value="WW_dom_sf"/>
</dbReference>
<dbReference type="STRING" id="2880.D8LBT9"/>
<feature type="region of interest" description="Disordered" evidence="5">
    <location>
        <begin position="2263"/>
        <end position="2412"/>
    </location>
</feature>
<feature type="region of interest" description="Disordered" evidence="5">
    <location>
        <begin position="48"/>
        <end position="77"/>
    </location>
</feature>
<feature type="compositionally biased region" description="Basic and acidic residues" evidence="5">
    <location>
        <begin position="2332"/>
        <end position="2348"/>
    </location>
</feature>
<dbReference type="InterPro" id="IPR001202">
    <property type="entry name" value="WW_dom"/>
</dbReference>
<dbReference type="InterPro" id="IPR051185">
    <property type="entry name" value="ASPM"/>
</dbReference>
<evidence type="ECO:0000256" key="4">
    <source>
        <dbReference type="ARBA" id="ARBA00022860"/>
    </source>
</evidence>
<feature type="domain" description="SAM" evidence="7">
    <location>
        <begin position="87"/>
        <end position="158"/>
    </location>
</feature>
<dbReference type="EMBL" id="FN647682">
    <property type="protein sequence ID" value="CBN76798.1"/>
    <property type="molecule type" value="Genomic_DNA"/>
</dbReference>
<feature type="region of interest" description="Disordered" evidence="5">
    <location>
        <begin position="619"/>
        <end position="709"/>
    </location>
</feature>
<feature type="region of interest" description="Disordered" evidence="5">
    <location>
        <begin position="2028"/>
        <end position="2235"/>
    </location>
</feature>
<dbReference type="CDD" id="cd00201">
    <property type="entry name" value="WW"/>
    <property type="match status" value="1"/>
</dbReference>
<feature type="compositionally biased region" description="Basic and acidic residues" evidence="5">
    <location>
        <begin position="2097"/>
        <end position="2107"/>
    </location>
</feature>
<evidence type="ECO:0000256" key="2">
    <source>
        <dbReference type="ARBA" id="ARBA00022490"/>
    </source>
</evidence>
<dbReference type="InterPro" id="IPR013761">
    <property type="entry name" value="SAM/pointed_sf"/>
</dbReference>
<evidence type="ECO:0008006" key="10">
    <source>
        <dbReference type="Google" id="ProtNLM"/>
    </source>
</evidence>
<evidence type="ECO:0000313" key="9">
    <source>
        <dbReference type="Proteomes" id="UP000002630"/>
    </source>
</evidence>
<feature type="region of interest" description="Disordered" evidence="5">
    <location>
        <begin position="153"/>
        <end position="200"/>
    </location>
</feature>
<evidence type="ECO:0000259" key="6">
    <source>
        <dbReference type="PROSITE" id="PS50020"/>
    </source>
</evidence>
<keyword evidence="3" id="KW-0677">Repeat</keyword>
<dbReference type="Proteomes" id="UP000002630">
    <property type="component" value="Linkage Group LG01"/>
</dbReference>
<feature type="compositionally biased region" description="Basic and acidic residues" evidence="5">
    <location>
        <begin position="310"/>
        <end position="337"/>
    </location>
</feature>
<dbReference type="PROSITE" id="PS50020">
    <property type="entry name" value="WW_DOMAIN_2"/>
    <property type="match status" value="1"/>
</dbReference>
<dbReference type="Gene3D" id="1.10.150.50">
    <property type="entry name" value="Transcription Factor, Ets-1"/>
    <property type="match status" value="1"/>
</dbReference>
<feature type="region of interest" description="Disordered" evidence="5">
    <location>
        <begin position="760"/>
        <end position="797"/>
    </location>
</feature>
<dbReference type="GO" id="GO:0005516">
    <property type="term" value="F:calmodulin binding"/>
    <property type="evidence" value="ECO:0007669"/>
    <property type="project" value="UniProtKB-KW"/>
</dbReference>
<evidence type="ECO:0000256" key="3">
    <source>
        <dbReference type="ARBA" id="ARBA00022737"/>
    </source>
</evidence>
<feature type="domain" description="WW" evidence="6">
    <location>
        <begin position="2238"/>
        <end position="2272"/>
    </location>
</feature>
<feature type="compositionally biased region" description="Low complexity" evidence="5">
    <location>
        <begin position="2047"/>
        <end position="2067"/>
    </location>
</feature>
<dbReference type="OrthoDB" id="71338at2759"/>
<proteinExistence type="predicted"/>
<feature type="compositionally biased region" description="Acidic residues" evidence="5">
    <location>
        <begin position="2378"/>
        <end position="2388"/>
    </location>
</feature>
<dbReference type="SUPFAM" id="SSF51045">
    <property type="entry name" value="WW domain"/>
    <property type="match status" value="1"/>
</dbReference>
<feature type="compositionally biased region" description="Pro residues" evidence="5">
    <location>
        <begin position="1959"/>
        <end position="1971"/>
    </location>
</feature>
<name>D8LBT9_ECTSI</name>
<dbReference type="PANTHER" id="PTHR22706:SF1">
    <property type="entry name" value="ASSEMBLY FACTOR FOR SPINDLE MICROTUBULES"/>
    <property type="match status" value="1"/>
</dbReference>
<feature type="compositionally biased region" description="Basic and acidic residues" evidence="5">
    <location>
        <begin position="2220"/>
        <end position="2231"/>
    </location>
</feature>
<feature type="compositionally biased region" description="Polar residues" evidence="5">
    <location>
        <begin position="269"/>
        <end position="286"/>
    </location>
</feature>
<dbReference type="Pfam" id="PF00397">
    <property type="entry name" value="WW"/>
    <property type="match status" value="2"/>
</dbReference>
<dbReference type="SMART" id="SM00454">
    <property type="entry name" value="SAM"/>
    <property type="match status" value="1"/>
</dbReference>
<gene>
    <name evidence="8" type="ORF">Esi_0000_0641</name>
</gene>
<accession>D8LBT9</accession>
<keyword evidence="9" id="KW-1185">Reference proteome</keyword>
<keyword evidence="2" id="KW-0963">Cytoplasm</keyword>
<feature type="compositionally biased region" description="Polar residues" evidence="5">
    <location>
        <begin position="633"/>
        <end position="648"/>
    </location>
</feature>
<feature type="compositionally biased region" description="Polar residues" evidence="5">
    <location>
        <begin position="2263"/>
        <end position="2274"/>
    </location>
</feature>
<evidence type="ECO:0000259" key="7">
    <source>
        <dbReference type="PROSITE" id="PS50105"/>
    </source>
</evidence>
<evidence type="ECO:0000313" key="8">
    <source>
        <dbReference type="EMBL" id="CBN76798.1"/>
    </source>
</evidence>
<feature type="compositionally biased region" description="Polar residues" evidence="5">
    <location>
        <begin position="2153"/>
        <end position="2174"/>
    </location>
</feature>
<dbReference type="InParanoid" id="D8LBT9"/>
<comment type="subcellular location">
    <subcellularLocation>
        <location evidence="1">Cytoplasm</location>
    </subcellularLocation>
</comment>
<dbReference type="GO" id="GO:0007051">
    <property type="term" value="P:spindle organization"/>
    <property type="evidence" value="ECO:0007669"/>
    <property type="project" value="TreeGrafter"/>
</dbReference>
<feature type="compositionally biased region" description="Polar residues" evidence="5">
    <location>
        <begin position="2108"/>
        <end position="2125"/>
    </location>
</feature>
<dbReference type="PROSITE" id="PS01159">
    <property type="entry name" value="WW_DOMAIN_1"/>
    <property type="match status" value="1"/>
</dbReference>
<feature type="compositionally biased region" description="Polar residues" evidence="5">
    <location>
        <begin position="2391"/>
        <end position="2412"/>
    </location>
</feature>
<evidence type="ECO:0000256" key="5">
    <source>
        <dbReference type="SAM" id="MobiDB-lite"/>
    </source>
</evidence>
<dbReference type="InterPro" id="IPR000048">
    <property type="entry name" value="IQ_motif_EF-hand-BS"/>
</dbReference>
<dbReference type="SMART" id="SM00015">
    <property type="entry name" value="IQ"/>
    <property type="match status" value="21"/>
</dbReference>
<feature type="region of interest" description="Disordered" evidence="5">
    <location>
        <begin position="219"/>
        <end position="342"/>
    </location>
</feature>
<dbReference type="Pfam" id="PF00536">
    <property type="entry name" value="SAM_1"/>
    <property type="match status" value="1"/>
</dbReference>
<feature type="region of interest" description="Disordered" evidence="5">
    <location>
        <begin position="886"/>
        <end position="908"/>
    </location>
</feature>